<comment type="caution">
    <text evidence="1">The sequence shown here is derived from an EMBL/GenBank/DDBJ whole genome shotgun (WGS) entry which is preliminary data.</text>
</comment>
<name>A0ABY0CPX3_9DELT</name>
<evidence type="ECO:0008006" key="3">
    <source>
        <dbReference type="Google" id="ProtNLM"/>
    </source>
</evidence>
<reference evidence="1 2" key="1">
    <citation type="submission" date="2019-01" db="EMBL/GenBank/DDBJ databases">
        <title>Lujinxingia litoralis gen. nov., sp. nov. and Lujinxingia sediminis gen. nov., sp. nov., new members in the order Bradymonadales, isolated from coastal sediment.</title>
        <authorList>
            <person name="Li C.-M."/>
        </authorList>
    </citation>
    <scope>NUCLEOTIDE SEQUENCE [LARGE SCALE GENOMIC DNA]</scope>
    <source>
        <strain evidence="1 2">SEH01</strain>
    </source>
</reference>
<keyword evidence="2" id="KW-1185">Reference proteome</keyword>
<dbReference type="Proteomes" id="UP000282926">
    <property type="component" value="Unassembled WGS sequence"/>
</dbReference>
<dbReference type="EMBL" id="SADD01000014">
    <property type="protein sequence ID" value="RVU42171.1"/>
    <property type="molecule type" value="Genomic_DNA"/>
</dbReference>
<dbReference type="RefSeq" id="WP_127781116.1">
    <property type="nucleotide sequence ID" value="NZ_SADD01000014.1"/>
</dbReference>
<evidence type="ECO:0000313" key="1">
    <source>
        <dbReference type="EMBL" id="RVU42171.1"/>
    </source>
</evidence>
<organism evidence="1 2">
    <name type="scientific">Lujinxingia sediminis</name>
    <dbReference type="NCBI Taxonomy" id="2480984"/>
    <lineage>
        <taxon>Bacteria</taxon>
        <taxon>Deltaproteobacteria</taxon>
        <taxon>Bradymonadales</taxon>
        <taxon>Lujinxingiaceae</taxon>
        <taxon>Lujinxingia</taxon>
    </lineage>
</organism>
<protein>
    <recommendedName>
        <fullName evidence="3">Lipoprotein</fullName>
    </recommendedName>
</protein>
<accession>A0ABY0CPX3</accession>
<dbReference type="PROSITE" id="PS51257">
    <property type="entry name" value="PROKAR_LIPOPROTEIN"/>
    <property type="match status" value="1"/>
</dbReference>
<sequence>MTSSSSRTQNEKRAYCRRGVGLLLLMVLAAGVGCAESERGAGTEPLRPLVYTEHPDLTPEGAAVREGRLLRELRQGAELSGGWGRLETESDREMPLISEGEALGEAIFEALTTRDEALWDHLYIAPESYAQLVKVSPEKAHEFVDVQMGGALQTWEIFTPTRSSEGADGGLGELLELEGLELGEGRTVNGPVAKEDERVVQHWGNVLRLRYAEADVVFELRISRIFRVPSPQDPTREVLVLASPVEADRRLRTLVALGLHLKPELLRSREYPFPLKEGNFWRFRRYNRALGQEEVDPLEIAVGGQAAAGTPRSPEVIMEVLGVEQYGTWRLVHVMRSYEDADFTRAHERWVLTPRRIYVCNTRCQARIDDLSYLLEYFEYQVPIFSFPLEPGQGWGRAGLGAEEGTFVVDESWHRVETPAGGFVGTYAIEGTGPLTQSSPYFRLPDQRRYFAPGRGVVRRELREPDARGNLIDVVEDLVEYRIMP</sequence>
<evidence type="ECO:0000313" key="2">
    <source>
        <dbReference type="Proteomes" id="UP000282926"/>
    </source>
</evidence>
<gene>
    <name evidence="1" type="ORF">EA187_17720</name>
</gene>
<proteinExistence type="predicted"/>